<reference evidence="1 2" key="1">
    <citation type="submission" date="2024-05" db="EMBL/GenBank/DDBJ databases">
        <title>Genome sequencing and assembly of Indian major carp, Cirrhinus mrigala (Hamilton, 1822).</title>
        <authorList>
            <person name="Mohindra V."/>
            <person name="Chowdhury L.M."/>
            <person name="Lal K."/>
            <person name="Jena J.K."/>
        </authorList>
    </citation>
    <scope>NUCLEOTIDE SEQUENCE [LARGE SCALE GENOMIC DNA]</scope>
    <source>
        <strain evidence="1">CM1030</strain>
        <tissue evidence="1">Blood</tissue>
    </source>
</reference>
<protein>
    <submittedName>
        <fullName evidence="1">Uncharacterized protein</fullName>
    </submittedName>
</protein>
<evidence type="ECO:0000313" key="2">
    <source>
        <dbReference type="Proteomes" id="UP001529510"/>
    </source>
</evidence>
<evidence type="ECO:0000313" key="1">
    <source>
        <dbReference type="EMBL" id="KAL0151602.1"/>
    </source>
</evidence>
<feature type="non-terminal residue" evidence="1">
    <location>
        <position position="124"/>
    </location>
</feature>
<keyword evidence="2" id="KW-1185">Reference proteome</keyword>
<proteinExistence type="predicted"/>
<organism evidence="1 2">
    <name type="scientific">Cirrhinus mrigala</name>
    <name type="common">Mrigala</name>
    <dbReference type="NCBI Taxonomy" id="683832"/>
    <lineage>
        <taxon>Eukaryota</taxon>
        <taxon>Metazoa</taxon>
        <taxon>Chordata</taxon>
        <taxon>Craniata</taxon>
        <taxon>Vertebrata</taxon>
        <taxon>Euteleostomi</taxon>
        <taxon>Actinopterygii</taxon>
        <taxon>Neopterygii</taxon>
        <taxon>Teleostei</taxon>
        <taxon>Ostariophysi</taxon>
        <taxon>Cypriniformes</taxon>
        <taxon>Cyprinidae</taxon>
        <taxon>Labeoninae</taxon>
        <taxon>Labeonini</taxon>
        <taxon>Cirrhinus</taxon>
    </lineage>
</organism>
<dbReference type="AlphaFoldDB" id="A0ABD0MS43"/>
<dbReference type="EMBL" id="JAMKFB020000235">
    <property type="protein sequence ID" value="KAL0151602.1"/>
    <property type="molecule type" value="Genomic_DNA"/>
</dbReference>
<accession>A0ABD0MS43</accession>
<dbReference type="Proteomes" id="UP001529510">
    <property type="component" value="Unassembled WGS sequence"/>
</dbReference>
<sequence length="124" mass="14004">MDAPSKYFFSMEKKNGQKRFIYALRSEDGELLSDPADIRGRAVMFYQNLYRSEINSGHGVESVFFDNLPKVSEEANFDLSGALTLEELFKALQSMESGRAPGVDGLPVDFYKAFWSELGDDLLE</sequence>
<name>A0ABD0MS43_CIRMR</name>
<comment type="caution">
    <text evidence="1">The sequence shown here is derived from an EMBL/GenBank/DDBJ whole genome shotgun (WGS) entry which is preliminary data.</text>
</comment>
<gene>
    <name evidence="1" type="ORF">M9458_053119</name>
</gene>